<gene>
    <name evidence="2" type="ORF">PAXINDRAFT_15062</name>
</gene>
<evidence type="ECO:0000313" key="2">
    <source>
        <dbReference type="EMBL" id="KIJ12147.1"/>
    </source>
</evidence>
<protein>
    <recommendedName>
        <fullName evidence="1">MULE transposase domain-containing protein</fullName>
    </recommendedName>
</protein>
<proteinExistence type="predicted"/>
<sequence>MFSPPDDVHGYADKSISHEMVTEIFLDFANRTRHVESETYLKTLRTRCSSMDSTFRASGKAVLTDANRQKSKELKGGILSVINEENEIVIVAVQRFCQTRANAKITELLEGLKRHHDALGVTPPEMIIADNCCQVRSAVKAVFPQTDACLDVWHFIARYDDSSFHSHARNLN</sequence>
<evidence type="ECO:0000259" key="1">
    <source>
        <dbReference type="Pfam" id="PF10551"/>
    </source>
</evidence>
<dbReference type="Proteomes" id="UP000053647">
    <property type="component" value="Unassembled WGS sequence"/>
</dbReference>
<reference evidence="3" key="2">
    <citation type="submission" date="2015-01" db="EMBL/GenBank/DDBJ databases">
        <title>Evolutionary Origins and Diversification of the Mycorrhizal Mutualists.</title>
        <authorList>
            <consortium name="DOE Joint Genome Institute"/>
            <consortium name="Mycorrhizal Genomics Consortium"/>
            <person name="Kohler A."/>
            <person name="Kuo A."/>
            <person name="Nagy L.G."/>
            <person name="Floudas D."/>
            <person name="Copeland A."/>
            <person name="Barry K.W."/>
            <person name="Cichocki N."/>
            <person name="Veneault-Fourrey C."/>
            <person name="LaButti K."/>
            <person name="Lindquist E.A."/>
            <person name="Lipzen A."/>
            <person name="Lundell T."/>
            <person name="Morin E."/>
            <person name="Murat C."/>
            <person name="Riley R."/>
            <person name="Ohm R."/>
            <person name="Sun H."/>
            <person name="Tunlid A."/>
            <person name="Henrissat B."/>
            <person name="Grigoriev I.V."/>
            <person name="Hibbett D.S."/>
            <person name="Martin F."/>
        </authorList>
    </citation>
    <scope>NUCLEOTIDE SEQUENCE [LARGE SCALE GENOMIC DNA]</scope>
    <source>
        <strain evidence="3">ATCC 200175</strain>
    </source>
</reference>
<dbReference type="HOGENOM" id="CLU_1555745_0_0_1"/>
<dbReference type="EMBL" id="KN819368">
    <property type="protein sequence ID" value="KIJ12147.1"/>
    <property type="molecule type" value="Genomic_DNA"/>
</dbReference>
<feature type="domain" description="MULE transposase" evidence="1">
    <location>
        <begin position="82"/>
        <end position="157"/>
    </location>
</feature>
<organism evidence="2 3">
    <name type="scientific">Paxillus involutus ATCC 200175</name>
    <dbReference type="NCBI Taxonomy" id="664439"/>
    <lineage>
        <taxon>Eukaryota</taxon>
        <taxon>Fungi</taxon>
        <taxon>Dikarya</taxon>
        <taxon>Basidiomycota</taxon>
        <taxon>Agaricomycotina</taxon>
        <taxon>Agaricomycetes</taxon>
        <taxon>Agaricomycetidae</taxon>
        <taxon>Boletales</taxon>
        <taxon>Paxilineae</taxon>
        <taxon>Paxillaceae</taxon>
        <taxon>Paxillus</taxon>
    </lineage>
</organism>
<reference evidence="2 3" key="1">
    <citation type="submission" date="2014-06" db="EMBL/GenBank/DDBJ databases">
        <authorList>
            <consortium name="DOE Joint Genome Institute"/>
            <person name="Kuo A."/>
            <person name="Kohler A."/>
            <person name="Nagy L.G."/>
            <person name="Floudas D."/>
            <person name="Copeland A."/>
            <person name="Barry K.W."/>
            <person name="Cichocki N."/>
            <person name="Veneault-Fourrey C."/>
            <person name="LaButti K."/>
            <person name="Lindquist E.A."/>
            <person name="Lipzen A."/>
            <person name="Lundell T."/>
            <person name="Morin E."/>
            <person name="Murat C."/>
            <person name="Sun H."/>
            <person name="Tunlid A."/>
            <person name="Henrissat B."/>
            <person name="Grigoriev I.V."/>
            <person name="Hibbett D.S."/>
            <person name="Martin F."/>
            <person name="Nordberg H.P."/>
            <person name="Cantor M.N."/>
            <person name="Hua S.X."/>
        </authorList>
    </citation>
    <scope>NUCLEOTIDE SEQUENCE [LARGE SCALE GENOMIC DNA]</scope>
    <source>
        <strain evidence="2 3">ATCC 200175</strain>
    </source>
</reference>
<dbReference type="InterPro" id="IPR018289">
    <property type="entry name" value="MULE_transposase_dom"/>
</dbReference>
<name>A0A0C9TWX9_PAXIN</name>
<dbReference type="AlphaFoldDB" id="A0A0C9TWX9"/>
<keyword evidence="3" id="KW-1185">Reference proteome</keyword>
<dbReference type="Pfam" id="PF10551">
    <property type="entry name" value="MULE"/>
    <property type="match status" value="1"/>
</dbReference>
<accession>A0A0C9TWX9</accession>
<evidence type="ECO:0000313" key="3">
    <source>
        <dbReference type="Proteomes" id="UP000053647"/>
    </source>
</evidence>
<dbReference type="OrthoDB" id="2638305at2759"/>